<dbReference type="AlphaFoldDB" id="A0A6S6TPD5"/>
<sequence>MEYKTQSITVIVRPDDIVEIINNKNWDQPDTVETATENARILKKAIDGKKRGILSNIPDTYITKEVLACYIDAEMGEIATALMTKSFASKIVGNLYLKLTGSTTKKDEEKVKVPSEIFTKRAAAEKWLLNEIAKHK</sequence>
<name>A0A6S6TPD5_9BACT</name>
<gene>
    <name evidence="1" type="ORF">HELGO_WM16971</name>
</gene>
<organism evidence="1">
    <name type="scientific">uncultured Aureispira sp</name>
    <dbReference type="NCBI Taxonomy" id="1331704"/>
    <lineage>
        <taxon>Bacteria</taxon>
        <taxon>Pseudomonadati</taxon>
        <taxon>Bacteroidota</taxon>
        <taxon>Saprospiria</taxon>
        <taxon>Saprospirales</taxon>
        <taxon>Saprospiraceae</taxon>
        <taxon>Aureispira</taxon>
        <taxon>environmental samples</taxon>
    </lineage>
</organism>
<proteinExistence type="predicted"/>
<accession>A0A6S6TPD5</accession>
<dbReference type="EMBL" id="CACVAQ010000240">
    <property type="protein sequence ID" value="CAA6816749.1"/>
    <property type="molecule type" value="Genomic_DNA"/>
</dbReference>
<dbReference type="Gene3D" id="3.40.970.30">
    <property type="entry name" value="yp_829618.1 like domains"/>
    <property type="match status" value="1"/>
</dbReference>
<reference evidence="1" key="1">
    <citation type="submission" date="2020-01" db="EMBL/GenBank/DDBJ databases">
        <authorList>
            <person name="Meier V. D."/>
            <person name="Meier V D."/>
        </authorList>
    </citation>
    <scope>NUCLEOTIDE SEQUENCE</scope>
    <source>
        <strain evidence="1">HLG_WM_MAG_10</strain>
    </source>
</reference>
<protein>
    <submittedName>
        <fullName evidence="1">Uncharacterized protein</fullName>
    </submittedName>
</protein>
<evidence type="ECO:0000313" key="1">
    <source>
        <dbReference type="EMBL" id="CAA6816749.1"/>
    </source>
</evidence>